<keyword evidence="2" id="KW-1185">Reference proteome</keyword>
<accession>A0ABY4BK33</accession>
<proteinExistence type="predicted"/>
<dbReference type="Proteomes" id="UP000831068">
    <property type="component" value="Chromosome"/>
</dbReference>
<evidence type="ECO:0000313" key="2">
    <source>
        <dbReference type="Proteomes" id="UP000831068"/>
    </source>
</evidence>
<sequence length="158" mass="17754">MKKIFVATACILMFTQSCKEKKEAVITNDKDTIVVKSDSTNIEKKSDKEPNIISNNLGKYPSEIKLFEDTTIGSRIKTLSDKHYDAIVKNFNVESPIVEENEIYKTTGCKKNDCPTYSTTILYDAKNDNLNIIINENSKSTVLKEKGAIPYSSTLKSK</sequence>
<dbReference type="PROSITE" id="PS51257">
    <property type="entry name" value="PROKAR_LIPOPROTEIN"/>
    <property type="match status" value="1"/>
</dbReference>
<evidence type="ECO:0000313" key="1">
    <source>
        <dbReference type="EMBL" id="UOE39234.1"/>
    </source>
</evidence>
<reference evidence="1 2" key="1">
    <citation type="submission" date="2022-03" db="EMBL/GenBank/DDBJ databases">
        <title>Chryseobacterium sp. isolated from the Andong Sikhe.</title>
        <authorList>
            <person name="Won M."/>
            <person name="Kim S.-J."/>
            <person name="Kwon S.-W."/>
        </authorList>
    </citation>
    <scope>NUCLEOTIDE SEQUENCE [LARGE SCALE GENOMIC DNA]</scope>
    <source>
        <strain evidence="1 2">ADR-1</strain>
    </source>
</reference>
<dbReference type="EMBL" id="CP094529">
    <property type="protein sequence ID" value="UOE39234.1"/>
    <property type="molecule type" value="Genomic_DNA"/>
</dbReference>
<name>A0ABY4BK33_9FLAO</name>
<protein>
    <recommendedName>
        <fullName evidence="3">Lipoprotein</fullName>
    </recommendedName>
</protein>
<evidence type="ECO:0008006" key="3">
    <source>
        <dbReference type="Google" id="ProtNLM"/>
    </source>
</evidence>
<gene>
    <name evidence="1" type="ORF">MTP08_05545</name>
</gene>
<dbReference type="RefSeq" id="WP_243577407.1">
    <property type="nucleotide sequence ID" value="NZ_CP094529.1"/>
</dbReference>
<organism evidence="1 2">
    <name type="scientific">Chryseobacterium oryzae</name>
    <dbReference type="NCBI Taxonomy" id="2929799"/>
    <lineage>
        <taxon>Bacteria</taxon>
        <taxon>Pseudomonadati</taxon>
        <taxon>Bacteroidota</taxon>
        <taxon>Flavobacteriia</taxon>
        <taxon>Flavobacteriales</taxon>
        <taxon>Weeksellaceae</taxon>
        <taxon>Chryseobacterium group</taxon>
        <taxon>Chryseobacterium</taxon>
    </lineage>
</organism>